<evidence type="ECO:0000256" key="1">
    <source>
        <dbReference type="SAM" id="MobiDB-lite"/>
    </source>
</evidence>
<accession>A0A8J4XTT0</accession>
<reference evidence="2" key="1">
    <citation type="submission" date="2020-07" db="EMBL/GenBank/DDBJ databases">
        <title>The High-quality genome of the commercially important snow crab, Chionoecetes opilio.</title>
        <authorList>
            <person name="Jeong J.-H."/>
            <person name="Ryu S."/>
        </authorList>
    </citation>
    <scope>NUCLEOTIDE SEQUENCE</scope>
    <source>
        <strain evidence="2">MADBK_172401_WGS</strain>
        <tissue evidence="2">Digestive gland</tissue>
    </source>
</reference>
<gene>
    <name evidence="2" type="ORF">GWK47_020426</name>
</gene>
<dbReference type="AlphaFoldDB" id="A0A8J4XTT0"/>
<dbReference type="EMBL" id="JACEEZ010023237">
    <property type="protein sequence ID" value="KAG0711539.1"/>
    <property type="molecule type" value="Genomic_DNA"/>
</dbReference>
<comment type="caution">
    <text evidence="2">The sequence shown here is derived from an EMBL/GenBank/DDBJ whole genome shotgun (WGS) entry which is preliminary data.</text>
</comment>
<sequence>MYYPQASVWTEMSKEIKFALSCDASSKPSQPPTQESAASRSSAHKPKAEDIPAPPLVATRSSQSLDRVSRRSALPMSPGADNRAIEGGLQSPDLPFQLISSV</sequence>
<evidence type="ECO:0000313" key="3">
    <source>
        <dbReference type="Proteomes" id="UP000770661"/>
    </source>
</evidence>
<feature type="compositionally biased region" description="Polar residues" evidence="1">
    <location>
        <begin position="23"/>
        <end position="41"/>
    </location>
</feature>
<evidence type="ECO:0000313" key="2">
    <source>
        <dbReference type="EMBL" id="KAG0711539.1"/>
    </source>
</evidence>
<name>A0A8J4XTT0_CHIOP</name>
<dbReference type="Proteomes" id="UP000770661">
    <property type="component" value="Unassembled WGS sequence"/>
</dbReference>
<feature type="region of interest" description="Disordered" evidence="1">
    <location>
        <begin position="23"/>
        <end position="94"/>
    </location>
</feature>
<organism evidence="2 3">
    <name type="scientific">Chionoecetes opilio</name>
    <name type="common">Atlantic snow crab</name>
    <name type="synonym">Cancer opilio</name>
    <dbReference type="NCBI Taxonomy" id="41210"/>
    <lineage>
        <taxon>Eukaryota</taxon>
        <taxon>Metazoa</taxon>
        <taxon>Ecdysozoa</taxon>
        <taxon>Arthropoda</taxon>
        <taxon>Crustacea</taxon>
        <taxon>Multicrustacea</taxon>
        <taxon>Malacostraca</taxon>
        <taxon>Eumalacostraca</taxon>
        <taxon>Eucarida</taxon>
        <taxon>Decapoda</taxon>
        <taxon>Pleocyemata</taxon>
        <taxon>Brachyura</taxon>
        <taxon>Eubrachyura</taxon>
        <taxon>Majoidea</taxon>
        <taxon>Majidae</taxon>
        <taxon>Chionoecetes</taxon>
    </lineage>
</organism>
<protein>
    <submittedName>
        <fullName evidence="2">Uncharacterized protein</fullName>
    </submittedName>
</protein>
<keyword evidence="3" id="KW-1185">Reference proteome</keyword>
<proteinExistence type="predicted"/>